<sequence length="193" mass="20257">MRHLVETIAQSLADLRIVSRSHWALRLGALALLVAADVLALDLDPLGGTVPTLVSVLVLVLGLAQTLRPDSDVGLVAFGLIILTAAARGPFPLTHLLSLAAVLFLAHSCWALAAISPAYGVIRGGAVRRHARGSLPALGLGLLGGAVLWLAAAEGLRIGGWAMIPGVLALVVLLIMLMPREEPLVAPQRRRRR</sequence>
<comment type="caution">
    <text evidence="2">The sequence shown here is derived from an EMBL/GenBank/DDBJ whole genome shotgun (WGS) entry which is preliminary data.</text>
</comment>
<feature type="transmembrane region" description="Helical" evidence="1">
    <location>
        <begin position="134"/>
        <end position="152"/>
    </location>
</feature>
<feature type="transmembrane region" description="Helical" evidence="1">
    <location>
        <begin position="158"/>
        <end position="179"/>
    </location>
</feature>
<keyword evidence="1" id="KW-0472">Membrane</keyword>
<gene>
    <name evidence="2" type="ORF">ACFFF6_14915</name>
</gene>
<name>A0ABV6RH69_9MICO</name>
<feature type="transmembrane region" description="Helical" evidence="1">
    <location>
        <begin position="73"/>
        <end position="91"/>
    </location>
</feature>
<feature type="transmembrane region" description="Helical" evidence="1">
    <location>
        <begin position="46"/>
        <end position="64"/>
    </location>
</feature>
<accession>A0ABV6RH69</accession>
<keyword evidence="1" id="KW-0812">Transmembrane</keyword>
<feature type="transmembrane region" description="Helical" evidence="1">
    <location>
        <begin position="97"/>
        <end position="122"/>
    </location>
</feature>
<keyword evidence="3" id="KW-1185">Reference proteome</keyword>
<evidence type="ECO:0000313" key="2">
    <source>
        <dbReference type="EMBL" id="MFC0675253.1"/>
    </source>
</evidence>
<dbReference type="RefSeq" id="WP_376982117.1">
    <property type="nucleotide sequence ID" value="NZ_JBHLSV010000021.1"/>
</dbReference>
<reference evidence="2 3" key="1">
    <citation type="submission" date="2024-09" db="EMBL/GenBank/DDBJ databases">
        <authorList>
            <person name="Sun Q."/>
            <person name="Mori K."/>
        </authorList>
    </citation>
    <scope>NUCLEOTIDE SEQUENCE [LARGE SCALE GENOMIC DNA]</scope>
    <source>
        <strain evidence="2 3">CICC 10874</strain>
    </source>
</reference>
<evidence type="ECO:0000313" key="3">
    <source>
        <dbReference type="Proteomes" id="UP001589793"/>
    </source>
</evidence>
<protein>
    <submittedName>
        <fullName evidence="2">Uncharacterized protein</fullName>
    </submittedName>
</protein>
<dbReference type="EMBL" id="JBHLSV010000021">
    <property type="protein sequence ID" value="MFC0675253.1"/>
    <property type="molecule type" value="Genomic_DNA"/>
</dbReference>
<keyword evidence="1" id="KW-1133">Transmembrane helix</keyword>
<proteinExistence type="predicted"/>
<evidence type="ECO:0000256" key="1">
    <source>
        <dbReference type="SAM" id="Phobius"/>
    </source>
</evidence>
<dbReference type="Proteomes" id="UP001589793">
    <property type="component" value="Unassembled WGS sequence"/>
</dbReference>
<feature type="transmembrane region" description="Helical" evidence="1">
    <location>
        <begin position="23"/>
        <end position="40"/>
    </location>
</feature>
<organism evidence="2 3">
    <name type="scientific">Brachybacterium hainanense</name>
    <dbReference type="NCBI Taxonomy" id="1541174"/>
    <lineage>
        <taxon>Bacteria</taxon>
        <taxon>Bacillati</taxon>
        <taxon>Actinomycetota</taxon>
        <taxon>Actinomycetes</taxon>
        <taxon>Micrococcales</taxon>
        <taxon>Dermabacteraceae</taxon>
        <taxon>Brachybacterium</taxon>
    </lineage>
</organism>